<name>A0A9P4R9N5_9PLEO</name>
<feature type="compositionally biased region" description="Low complexity" evidence="2">
    <location>
        <begin position="29"/>
        <end position="43"/>
    </location>
</feature>
<keyword evidence="4" id="KW-1185">Reference proteome</keyword>
<evidence type="ECO:0000313" key="4">
    <source>
        <dbReference type="Proteomes" id="UP000799444"/>
    </source>
</evidence>
<evidence type="ECO:0000256" key="1">
    <source>
        <dbReference type="ARBA" id="ARBA00022786"/>
    </source>
</evidence>
<comment type="caution">
    <text evidence="3">The sequence shown here is derived from an EMBL/GenBank/DDBJ whole genome shotgun (WGS) entry which is preliminary data.</text>
</comment>
<accession>A0A9P4R9N5</accession>
<dbReference type="Proteomes" id="UP000799444">
    <property type="component" value="Unassembled WGS sequence"/>
</dbReference>
<protein>
    <recommendedName>
        <fullName evidence="5">Anaphase-promoting complex subunit CDC26</fullName>
    </recommendedName>
</protein>
<dbReference type="GO" id="GO:0005680">
    <property type="term" value="C:anaphase-promoting complex"/>
    <property type="evidence" value="ECO:0007669"/>
    <property type="project" value="InterPro"/>
</dbReference>
<dbReference type="AlphaFoldDB" id="A0A9P4R9N5"/>
<feature type="compositionally biased region" description="Basic and acidic residues" evidence="2">
    <location>
        <begin position="49"/>
        <end position="69"/>
    </location>
</feature>
<dbReference type="GO" id="GO:0031145">
    <property type="term" value="P:anaphase-promoting complex-dependent catabolic process"/>
    <property type="evidence" value="ECO:0007669"/>
    <property type="project" value="InterPro"/>
</dbReference>
<dbReference type="InterPro" id="IPR018860">
    <property type="entry name" value="APC_suCDC26"/>
</dbReference>
<evidence type="ECO:0008006" key="5">
    <source>
        <dbReference type="Google" id="ProtNLM"/>
    </source>
</evidence>
<dbReference type="Pfam" id="PF10471">
    <property type="entry name" value="ANAPC_CDC26"/>
    <property type="match status" value="1"/>
</dbReference>
<sequence>MLRRAPTTISLTAADIERYEAQRKQRLWQQQQQQQQQQSSSQSTISSESGKKVTSSDKKPREKSAKDRIMGIGRQ</sequence>
<dbReference type="EMBL" id="ML996105">
    <property type="protein sequence ID" value="KAF2739282.1"/>
    <property type="molecule type" value="Genomic_DNA"/>
</dbReference>
<proteinExistence type="predicted"/>
<organism evidence="3 4">
    <name type="scientific">Polyplosphaeria fusca</name>
    <dbReference type="NCBI Taxonomy" id="682080"/>
    <lineage>
        <taxon>Eukaryota</taxon>
        <taxon>Fungi</taxon>
        <taxon>Dikarya</taxon>
        <taxon>Ascomycota</taxon>
        <taxon>Pezizomycotina</taxon>
        <taxon>Dothideomycetes</taxon>
        <taxon>Pleosporomycetidae</taxon>
        <taxon>Pleosporales</taxon>
        <taxon>Tetraplosphaeriaceae</taxon>
        <taxon>Polyplosphaeria</taxon>
    </lineage>
</organism>
<reference evidence="3" key="1">
    <citation type="journal article" date="2020" name="Stud. Mycol.">
        <title>101 Dothideomycetes genomes: a test case for predicting lifestyles and emergence of pathogens.</title>
        <authorList>
            <person name="Haridas S."/>
            <person name="Albert R."/>
            <person name="Binder M."/>
            <person name="Bloem J."/>
            <person name="Labutti K."/>
            <person name="Salamov A."/>
            <person name="Andreopoulos B."/>
            <person name="Baker S."/>
            <person name="Barry K."/>
            <person name="Bills G."/>
            <person name="Bluhm B."/>
            <person name="Cannon C."/>
            <person name="Castanera R."/>
            <person name="Culley D."/>
            <person name="Daum C."/>
            <person name="Ezra D."/>
            <person name="Gonzalez J."/>
            <person name="Henrissat B."/>
            <person name="Kuo A."/>
            <person name="Liang C."/>
            <person name="Lipzen A."/>
            <person name="Lutzoni F."/>
            <person name="Magnuson J."/>
            <person name="Mondo S."/>
            <person name="Nolan M."/>
            <person name="Ohm R."/>
            <person name="Pangilinan J."/>
            <person name="Park H.-J."/>
            <person name="Ramirez L."/>
            <person name="Alfaro M."/>
            <person name="Sun H."/>
            <person name="Tritt A."/>
            <person name="Yoshinaga Y."/>
            <person name="Zwiers L.-H."/>
            <person name="Turgeon B."/>
            <person name="Goodwin S."/>
            <person name="Spatafora J."/>
            <person name="Crous P."/>
            <person name="Grigoriev I."/>
        </authorList>
    </citation>
    <scope>NUCLEOTIDE SEQUENCE</scope>
    <source>
        <strain evidence="3">CBS 125425</strain>
    </source>
</reference>
<gene>
    <name evidence="3" type="ORF">EJ04DRAFT_508984</name>
</gene>
<evidence type="ECO:0000313" key="3">
    <source>
        <dbReference type="EMBL" id="KAF2739282.1"/>
    </source>
</evidence>
<feature type="region of interest" description="Disordered" evidence="2">
    <location>
        <begin position="22"/>
        <end position="75"/>
    </location>
</feature>
<dbReference type="OrthoDB" id="3780941at2759"/>
<evidence type="ECO:0000256" key="2">
    <source>
        <dbReference type="SAM" id="MobiDB-lite"/>
    </source>
</evidence>
<keyword evidence="1" id="KW-0833">Ubl conjugation pathway</keyword>